<feature type="transmembrane region" description="Helical" evidence="1">
    <location>
        <begin position="114"/>
        <end position="131"/>
    </location>
</feature>
<keyword evidence="1" id="KW-1133">Transmembrane helix</keyword>
<keyword evidence="1" id="KW-0812">Transmembrane</keyword>
<organism evidence="2 3">
    <name type="scientific">Aeromicrobium endophyticum</name>
    <dbReference type="NCBI Taxonomy" id="2292704"/>
    <lineage>
        <taxon>Bacteria</taxon>
        <taxon>Bacillati</taxon>
        <taxon>Actinomycetota</taxon>
        <taxon>Actinomycetes</taxon>
        <taxon>Propionibacteriales</taxon>
        <taxon>Nocardioidaceae</taxon>
        <taxon>Aeromicrobium</taxon>
    </lineage>
</organism>
<evidence type="ECO:0000313" key="3">
    <source>
        <dbReference type="Proteomes" id="UP000265581"/>
    </source>
</evidence>
<dbReference type="RefSeq" id="WP_119703305.1">
    <property type="nucleotide sequence ID" value="NZ_JBHSOI010000001.1"/>
</dbReference>
<evidence type="ECO:0000313" key="2">
    <source>
        <dbReference type="EMBL" id="REK73192.1"/>
    </source>
</evidence>
<evidence type="ECO:0000256" key="1">
    <source>
        <dbReference type="SAM" id="Phobius"/>
    </source>
</evidence>
<dbReference type="AlphaFoldDB" id="A0A371PB93"/>
<accession>A0A371PB93</accession>
<sequence>MRSRLFLAPWWVQAVVLGALFAAYMAILSAAKDDVGWRPTAVLAIVSGSLFGAYTGWSTHREQRRWRKAAGLDLDEDELLIVHRAMAKGPVPSEQRLRTAAVDGAIHEVSRQDGPWAAAAFLLGFPCLIVLYGAASWWSLVLVPFYLYAAYTLWSQPRRLRARIDLLSREPR</sequence>
<reference evidence="2 3" key="1">
    <citation type="submission" date="2018-08" db="EMBL/GenBank/DDBJ databases">
        <title>Aeromicrobium sp. M2KJ-4, whole genome shotgun sequence.</title>
        <authorList>
            <person name="Tuo L."/>
        </authorList>
    </citation>
    <scope>NUCLEOTIDE SEQUENCE [LARGE SCALE GENOMIC DNA]</scope>
    <source>
        <strain evidence="2 3">M2KJ-4</strain>
    </source>
</reference>
<proteinExistence type="predicted"/>
<comment type="caution">
    <text evidence="2">The sequence shown here is derived from an EMBL/GenBank/DDBJ whole genome shotgun (WGS) entry which is preliminary data.</text>
</comment>
<dbReference type="Proteomes" id="UP000265581">
    <property type="component" value="Unassembled WGS sequence"/>
</dbReference>
<gene>
    <name evidence="2" type="ORF">DX116_06385</name>
</gene>
<feature type="transmembrane region" description="Helical" evidence="1">
    <location>
        <begin position="40"/>
        <end position="57"/>
    </location>
</feature>
<keyword evidence="3" id="KW-1185">Reference proteome</keyword>
<dbReference type="EMBL" id="QUBR01000001">
    <property type="protein sequence ID" value="REK73192.1"/>
    <property type="molecule type" value="Genomic_DNA"/>
</dbReference>
<name>A0A371PB93_9ACTN</name>
<keyword evidence="1" id="KW-0472">Membrane</keyword>
<protein>
    <submittedName>
        <fullName evidence="2">Uncharacterized protein</fullName>
    </submittedName>
</protein>
<dbReference type="OrthoDB" id="5192869at2"/>